<dbReference type="GO" id="GO:0005524">
    <property type="term" value="F:ATP binding"/>
    <property type="evidence" value="ECO:0007669"/>
    <property type="project" value="UniProtKB-KW"/>
</dbReference>
<proteinExistence type="inferred from homology"/>
<dbReference type="HAMAP" id="MF_01609">
    <property type="entry name" value="Glu_cys_ligase_2"/>
    <property type="match status" value="1"/>
</dbReference>
<dbReference type="Proteomes" id="UP000215134">
    <property type="component" value="Chromosome 1"/>
</dbReference>
<name>A0A240C5I2_SERFI</name>
<evidence type="ECO:0000256" key="3">
    <source>
        <dbReference type="ARBA" id="ARBA00022840"/>
    </source>
</evidence>
<evidence type="ECO:0000313" key="6">
    <source>
        <dbReference type="Proteomes" id="UP000215134"/>
    </source>
</evidence>
<dbReference type="KEGG" id="sfj:SAMEA4384070_3091"/>
<dbReference type="PANTHER" id="PTHR36510">
    <property type="entry name" value="GLUTAMATE--CYSTEINE LIGASE 2-RELATED"/>
    <property type="match status" value="1"/>
</dbReference>
<accession>A0A240C5I2</accession>
<dbReference type="InterPro" id="IPR006336">
    <property type="entry name" value="GCS2"/>
</dbReference>
<sequence>MSLAFKRSQRLSIGTEIELQLVDGESLDLADKADLVVADLGDKKRIKHELTKSMVELNSSVHHDIGELHDELRELCFAIRRSAQRVGCDVCGGGRHLNNDWRKQAITDAQRYRLLASRFGYLSKLACVFGQHIHIGVNDGDEAMYLCHALTPYFPHLIALSASSPFYQGVDTLFASSRFSAQNSFPNYGCLEQIYSWDEFNRYYERLSAAGVIDSIKDIYWDARPKPELGTVEIRICDTPLHLSHAALLVGYCRLLAGFLLKHRRPMAPEYYAFTNYNKINAYRRGFAADYVEPATLRRLSLTAHMLTTLDALRAEARAREELSLLDNIERHVRLGVNDSDRIRHLFDNGLQQRQVIKRLCDELLQAAS</sequence>
<evidence type="ECO:0000256" key="2">
    <source>
        <dbReference type="ARBA" id="ARBA00022741"/>
    </source>
</evidence>
<keyword evidence="2 4" id="KW-0547">Nucleotide-binding</keyword>
<dbReference type="STRING" id="1411141.GCA_001590885_02446"/>
<comment type="catalytic activity">
    <reaction evidence="4">
        <text>L-cysteine + L-glutamate + ATP = gamma-L-glutamyl-L-cysteine + ADP + phosphate + H(+)</text>
        <dbReference type="Rhea" id="RHEA:13285"/>
        <dbReference type="ChEBI" id="CHEBI:15378"/>
        <dbReference type="ChEBI" id="CHEBI:29985"/>
        <dbReference type="ChEBI" id="CHEBI:30616"/>
        <dbReference type="ChEBI" id="CHEBI:35235"/>
        <dbReference type="ChEBI" id="CHEBI:43474"/>
        <dbReference type="ChEBI" id="CHEBI:58173"/>
        <dbReference type="ChEBI" id="CHEBI:456216"/>
        <dbReference type="EC" id="6.3.2.2"/>
    </reaction>
</comment>
<dbReference type="InterPro" id="IPR014746">
    <property type="entry name" value="Gln_synth/guanido_kin_cat_dom"/>
</dbReference>
<dbReference type="SUPFAM" id="SSF55931">
    <property type="entry name" value="Glutamine synthetase/guanido kinase"/>
    <property type="match status" value="1"/>
</dbReference>
<dbReference type="InterPro" id="IPR011793">
    <property type="entry name" value="YbdK"/>
</dbReference>
<dbReference type="GO" id="GO:0004357">
    <property type="term" value="F:glutamate-cysteine ligase activity"/>
    <property type="evidence" value="ECO:0007669"/>
    <property type="project" value="UniProtKB-EC"/>
</dbReference>
<dbReference type="AlphaFoldDB" id="A0A240C5I2"/>
<reference evidence="5 6" key="1">
    <citation type="submission" date="2017-06" db="EMBL/GenBank/DDBJ databases">
        <authorList>
            <consortium name="Pathogen Informatics"/>
        </authorList>
    </citation>
    <scope>NUCLEOTIDE SEQUENCE [LARGE SCALE GENOMIC DNA]</scope>
    <source>
        <strain evidence="5 6">NCTC12148</strain>
    </source>
</reference>
<dbReference type="EC" id="6.3.2.2" evidence="4"/>
<keyword evidence="3 4" id="KW-0067">ATP-binding</keyword>
<keyword evidence="1 4" id="KW-0436">Ligase</keyword>
<protein>
    <recommendedName>
        <fullName evidence="4">Putative glutamate--cysteine ligase 2</fullName>
        <ecNumber evidence="4">6.3.2.2</ecNumber>
    </recommendedName>
    <alternativeName>
        <fullName evidence="4">Gamma-glutamylcysteine synthetase 2</fullName>
        <shortName evidence="4">GCS 2</shortName>
        <shortName evidence="4">Gamma-GCS 2</shortName>
    </alternativeName>
</protein>
<comment type="similarity">
    <text evidence="4">Belongs to the glutamate--cysteine ligase type 2 family. YbdK subfamily.</text>
</comment>
<dbReference type="PANTHER" id="PTHR36510:SF1">
    <property type="entry name" value="GLUTAMATE--CYSTEINE LIGASE 2-RELATED"/>
    <property type="match status" value="1"/>
</dbReference>
<evidence type="ECO:0000313" key="5">
    <source>
        <dbReference type="EMBL" id="SNW03039.1"/>
    </source>
</evidence>
<organism evidence="5 6">
    <name type="scientific">Serratia ficaria</name>
    <dbReference type="NCBI Taxonomy" id="61651"/>
    <lineage>
        <taxon>Bacteria</taxon>
        <taxon>Pseudomonadati</taxon>
        <taxon>Pseudomonadota</taxon>
        <taxon>Gammaproteobacteria</taxon>
        <taxon>Enterobacterales</taxon>
        <taxon>Yersiniaceae</taxon>
        <taxon>Serratia</taxon>
    </lineage>
</organism>
<dbReference type="Pfam" id="PF04107">
    <property type="entry name" value="GCS2"/>
    <property type="match status" value="1"/>
</dbReference>
<evidence type="ECO:0000256" key="1">
    <source>
        <dbReference type="ARBA" id="ARBA00022598"/>
    </source>
</evidence>
<comment type="function">
    <text evidence="4">ATP-dependent carboxylate-amine ligase which exhibits weak glutamate--cysteine ligase activity.</text>
</comment>
<dbReference type="RefSeq" id="WP_061797346.1">
    <property type="nucleotide sequence ID" value="NZ_CAMIQD010000001.1"/>
</dbReference>
<comment type="subunit">
    <text evidence="4">Homodimer.</text>
</comment>
<gene>
    <name evidence="5" type="primary">ybdK</name>
    <name evidence="5" type="ORF">SAMEA4384070_03091</name>
</gene>
<dbReference type="Gene3D" id="3.30.590.20">
    <property type="match status" value="1"/>
</dbReference>
<dbReference type="GO" id="GO:0042398">
    <property type="term" value="P:modified amino acid biosynthetic process"/>
    <property type="evidence" value="ECO:0007669"/>
    <property type="project" value="InterPro"/>
</dbReference>
<dbReference type="OrthoDB" id="9769628at2"/>
<keyword evidence="6" id="KW-1185">Reference proteome</keyword>
<dbReference type="GeneID" id="75028236"/>
<dbReference type="EMBL" id="LT906479">
    <property type="protein sequence ID" value="SNW03039.1"/>
    <property type="molecule type" value="Genomic_DNA"/>
</dbReference>
<evidence type="ECO:0000256" key="4">
    <source>
        <dbReference type="HAMAP-Rule" id="MF_01609"/>
    </source>
</evidence>
<dbReference type="NCBIfam" id="TIGR02050">
    <property type="entry name" value="gshA_cyan_rel"/>
    <property type="match status" value="1"/>
</dbReference>
<dbReference type="InterPro" id="IPR050141">
    <property type="entry name" value="GCL_type2/YbdK_subfam"/>
</dbReference>